<dbReference type="EMBL" id="JASNQZ010000006">
    <property type="protein sequence ID" value="KAL0955846.1"/>
    <property type="molecule type" value="Genomic_DNA"/>
</dbReference>
<dbReference type="SMART" id="SM00356">
    <property type="entry name" value="ZnF_C3H1"/>
    <property type="match status" value="4"/>
</dbReference>
<evidence type="ECO:0000256" key="2">
    <source>
        <dbReference type="ARBA" id="ARBA00022771"/>
    </source>
</evidence>
<accession>A0ABR3JJD6</accession>
<dbReference type="PANTHER" id="PTHR46156">
    <property type="entry name" value="CCCH ZINGC FINGER"/>
    <property type="match status" value="1"/>
</dbReference>
<feature type="zinc finger region" description="C3H1-type" evidence="4">
    <location>
        <begin position="195"/>
        <end position="218"/>
    </location>
</feature>
<feature type="domain" description="C3H1-type" evidence="6">
    <location>
        <begin position="163"/>
        <end position="191"/>
    </location>
</feature>
<evidence type="ECO:0000256" key="4">
    <source>
        <dbReference type="PROSITE-ProRule" id="PRU00723"/>
    </source>
</evidence>
<evidence type="ECO:0000313" key="8">
    <source>
        <dbReference type="Proteomes" id="UP001556367"/>
    </source>
</evidence>
<sequence length="392" mass="42506">MSTSEAQLRSEIARLTASINSHKASQSSSRSGYQPRANAYVNPNYKPPSRTYVRPTPPVSRPPSSSSSEPKEVVLGGVAFQSSSRSLVRKGLPTPIPSAAKKNELTARPGSQPYPRKIGHAVPNYAYKSRPIPARRGAPRKRNMTLDNNIRPQSSKNSAKRMKYSDKQCPRFSVTGICSRGHTCLYQHDSDKIAICWKFLQGNCSSTAGTCNLSHDPTPERTPLCVHFLNKGRCTREGCPFPHVNVGARTGICRDFAVLGYCARGLDCDRQHVKECPDFAETGNCTTKGCKLPHVIRANRHRKAPATATTPAAATSGVSSSSPSSGAANSDSSMPVITAEDAQLGDEYISLTFKESDSEDESEDDDDDDEADDAMDSEESEEATEEVQMSEG</sequence>
<dbReference type="InterPro" id="IPR036855">
    <property type="entry name" value="Znf_CCCH_sf"/>
</dbReference>
<feature type="compositionally biased region" description="Polar residues" evidence="5">
    <location>
        <begin position="145"/>
        <end position="157"/>
    </location>
</feature>
<evidence type="ECO:0000259" key="6">
    <source>
        <dbReference type="PROSITE" id="PS50103"/>
    </source>
</evidence>
<feature type="compositionally biased region" description="Low complexity" evidence="5">
    <location>
        <begin position="305"/>
        <end position="335"/>
    </location>
</feature>
<evidence type="ECO:0000313" key="7">
    <source>
        <dbReference type="EMBL" id="KAL0955846.1"/>
    </source>
</evidence>
<dbReference type="Gene3D" id="4.10.1000.10">
    <property type="entry name" value="Zinc finger, CCCH-type"/>
    <property type="match status" value="2"/>
</dbReference>
<proteinExistence type="predicted"/>
<evidence type="ECO:0000256" key="3">
    <source>
        <dbReference type="ARBA" id="ARBA00022833"/>
    </source>
</evidence>
<keyword evidence="2 4" id="KW-0863">Zinc-finger</keyword>
<feature type="region of interest" description="Disordered" evidence="5">
    <location>
        <begin position="17"/>
        <end position="72"/>
    </location>
</feature>
<feature type="zinc finger region" description="C3H1-type" evidence="4">
    <location>
        <begin position="163"/>
        <end position="191"/>
    </location>
</feature>
<evidence type="ECO:0000256" key="5">
    <source>
        <dbReference type="SAM" id="MobiDB-lite"/>
    </source>
</evidence>
<comment type="caution">
    <text evidence="7">The sequence shown here is derived from an EMBL/GenBank/DDBJ whole genome shotgun (WGS) entry which is preliminary data.</text>
</comment>
<keyword evidence="8" id="KW-1185">Reference proteome</keyword>
<feature type="domain" description="C3H1-type" evidence="6">
    <location>
        <begin position="195"/>
        <end position="218"/>
    </location>
</feature>
<reference evidence="8" key="1">
    <citation type="submission" date="2024-06" db="EMBL/GenBank/DDBJ databases">
        <title>Multi-omics analyses provide insights into the biosynthesis of the anticancer antibiotic pleurotin in Hohenbuehelia grisea.</title>
        <authorList>
            <person name="Weaver J.A."/>
            <person name="Alberti F."/>
        </authorList>
    </citation>
    <scope>NUCLEOTIDE SEQUENCE [LARGE SCALE GENOMIC DNA]</scope>
    <source>
        <strain evidence="8">T-177</strain>
    </source>
</reference>
<feature type="compositionally biased region" description="Acidic residues" evidence="5">
    <location>
        <begin position="357"/>
        <end position="385"/>
    </location>
</feature>
<dbReference type="InterPro" id="IPR000571">
    <property type="entry name" value="Znf_CCCH"/>
</dbReference>
<dbReference type="Proteomes" id="UP001556367">
    <property type="component" value="Unassembled WGS sequence"/>
</dbReference>
<evidence type="ECO:0000256" key="1">
    <source>
        <dbReference type="ARBA" id="ARBA00022723"/>
    </source>
</evidence>
<feature type="region of interest" description="Disordered" evidence="5">
    <location>
        <begin position="301"/>
        <end position="392"/>
    </location>
</feature>
<dbReference type="PROSITE" id="PS50103">
    <property type="entry name" value="ZF_C3H1"/>
    <property type="match status" value="4"/>
</dbReference>
<feature type="zinc finger region" description="C3H1-type" evidence="4">
    <location>
        <begin position="219"/>
        <end position="246"/>
    </location>
</feature>
<feature type="region of interest" description="Disordered" evidence="5">
    <location>
        <begin position="86"/>
        <end position="162"/>
    </location>
</feature>
<feature type="domain" description="C3H1-type" evidence="6">
    <location>
        <begin position="247"/>
        <end position="275"/>
    </location>
</feature>
<feature type="compositionally biased region" description="Polar residues" evidence="5">
    <location>
        <begin position="17"/>
        <end position="32"/>
    </location>
</feature>
<feature type="domain" description="C3H1-type" evidence="6">
    <location>
        <begin position="219"/>
        <end position="246"/>
    </location>
</feature>
<keyword evidence="1 4" id="KW-0479">Metal-binding</keyword>
<feature type="zinc finger region" description="C3H1-type" evidence="4">
    <location>
        <begin position="247"/>
        <end position="275"/>
    </location>
</feature>
<dbReference type="SUPFAM" id="SSF90229">
    <property type="entry name" value="CCCH zinc finger"/>
    <property type="match status" value="2"/>
</dbReference>
<organism evidence="7 8">
    <name type="scientific">Hohenbuehelia grisea</name>
    <dbReference type="NCBI Taxonomy" id="104357"/>
    <lineage>
        <taxon>Eukaryota</taxon>
        <taxon>Fungi</taxon>
        <taxon>Dikarya</taxon>
        <taxon>Basidiomycota</taxon>
        <taxon>Agaricomycotina</taxon>
        <taxon>Agaricomycetes</taxon>
        <taxon>Agaricomycetidae</taxon>
        <taxon>Agaricales</taxon>
        <taxon>Pleurotineae</taxon>
        <taxon>Pleurotaceae</taxon>
        <taxon>Hohenbuehelia</taxon>
    </lineage>
</organism>
<dbReference type="PANTHER" id="PTHR46156:SF1">
    <property type="entry name" value="ZINC FINGER CCCH DOMAIN-CONTAINING PROTEIN 3"/>
    <property type="match status" value="1"/>
</dbReference>
<protein>
    <recommendedName>
        <fullName evidence="6">C3H1-type domain-containing protein</fullName>
    </recommendedName>
</protein>
<keyword evidence="3 4" id="KW-0862">Zinc</keyword>
<gene>
    <name evidence="7" type="ORF">HGRIS_002048</name>
</gene>
<name>A0ABR3JJD6_9AGAR</name>